<evidence type="ECO:0000259" key="3">
    <source>
        <dbReference type="PROSITE" id="PS51841"/>
    </source>
</evidence>
<gene>
    <name evidence="4" type="ORF">A2834_01910</name>
</gene>
<evidence type="ECO:0000256" key="2">
    <source>
        <dbReference type="SAM" id="SignalP"/>
    </source>
</evidence>
<evidence type="ECO:0000313" key="4">
    <source>
        <dbReference type="EMBL" id="OGF62061.1"/>
    </source>
</evidence>
<feature type="region of interest" description="Disordered" evidence="1">
    <location>
        <begin position="393"/>
        <end position="441"/>
    </location>
</feature>
<organism evidence="4 5">
    <name type="scientific">Candidatus Giovannonibacteria bacterium RIFCSPHIGHO2_01_FULL_45_23</name>
    <dbReference type="NCBI Taxonomy" id="1798325"/>
    <lineage>
        <taxon>Bacteria</taxon>
        <taxon>Candidatus Giovannoniibacteriota</taxon>
    </lineage>
</organism>
<dbReference type="AlphaFoldDB" id="A0A1F5VGK9"/>
<feature type="chain" id="PRO_5009521968" description="LTD domain-containing protein" evidence="2">
    <location>
        <begin position="21"/>
        <end position="1227"/>
    </location>
</feature>
<dbReference type="InterPro" id="IPR039448">
    <property type="entry name" value="Beta_helix"/>
</dbReference>
<dbReference type="Pfam" id="PF00932">
    <property type="entry name" value="LTD"/>
    <property type="match status" value="1"/>
</dbReference>
<feature type="region of interest" description="Disordered" evidence="1">
    <location>
        <begin position="346"/>
        <end position="376"/>
    </location>
</feature>
<dbReference type="InterPro" id="IPR013783">
    <property type="entry name" value="Ig-like_fold"/>
</dbReference>
<evidence type="ECO:0000256" key="1">
    <source>
        <dbReference type="SAM" id="MobiDB-lite"/>
    </source>
</evidence>
<evidence type="ECO:0000313" key="5">
    <source>
        <dbReference type="Proteomes" id="UP000179251"/>
    </source>
</evidence>
<dbReference type="SUPFAM" id="SSF74853">
    <property type="entry name" value="Lamin A/C globular tail domain"/>
    <property type="match status" value="1"/>
</dbReference>
<dbReference type="SMART" id="SM00710">
    <property type="entry name" value="PbH1"/>
    <property type="match status" value="4"/>
</dbReference>
<dbReference type="Pfam" id="PF19077">
    <property type="entry name" value="Big_13"/>
    <property type="match status" value="1"/>
</dbReference>
<sequence>MKYFLFILMLVFLLPAHVFAACRDTGATLIFVNGILNSRKDADESKAQLQVAFQNKFGSIVNIKFITGYNPSHLAGAGDLAQSAAQVLGGSISDYDLKTILMQIQPEVATRKILLVGHSQGTLYANSIYKYLVGNGVPAESIAVYNVATPADKVAGRGAYLTSSNDSLIRKLADIAKKLRTPSPLSPNIDIPIFPGDTEGVYSGHNFIRAYLAGASDKIVSDVSRELDGLAAKTNTDAETCFNAPPSTMGYKIEKAVFAVADPIAGGAVLAARTSVNAEKALAAAIANGVLAAAKGIGNTAAALLAFRQSAQLPAPSGANLAVKPPSELPSSPTLGVGISLTPSVFPESGVEEGEGGGGNQLVEAPAALPTPSVGQTDDLPAFLQLSLVGGGSPGFGGSSPSSSTSDVTPTPYEGGDGGGNGEEAEPPDVTPPDAPAIISPSEDGLVFISSNIDFSGTAEFDSVISNNFNNATTTAGEDGAWQFTFSNLLQGATTIEFSAQDQAGNQSASSARTIFVDSLGPGATLVIEECEEGGSSLSPDGCLLSETGAIMLSWSTDAEDFDYFIVECESGGEECEDFDFSETTDTGASYELPSANTSYAFTVRAVDQNGNIGDADSKTLEVISMPVVINEVAWAGTAADSHDEFIELYNRTSYTINLDGWALYAQDSEEPYINLSGTIQPASYFLLERKDNETVSDVAADLIYGNDGSDWALNNTGEVLVLSQDSTTIDQTTLCSGTWCGGSAGGLYPSMERIDPEVAGTDTANWGTSNGIVKNGMDAAGVALTATPRARNSLHYLIAQSTTLPADRTLKQSFGTYIIKENDTFIVPVGKTLTIEPGVTVKVGGSASLEVNGTLIADGTAANHIIFTSLSDPPTYWKNIRITADSSNSSVSYAQFKYGGRYFSNTPLEQRAELSVINNSINISHSTFENSYGDGLRLTLSNSTVSNNTFSVGTTSSSNVGFEASDGSPTISQNTFLQNYQGLRLNTDTSASVQSNTFTDNFDYAVYAVNGASEFSGNSGSGNGNGKNGIALVGTISAAGGTTTLSANPLSYLIGRYPSGNPKVAAGSVLVVGAGTVWKGEANDARFEIDGTMKLEGANKDSILFTSLADSAPGEWYGITLSSTGYVYGGGFTLRHGGGAPSCSGCAGFSVIGGRVNLSDGRIQNNYKVGMQIYNSATSTLSNFEFLDHQTPAGNSTALVSSNSTLILDNLIFSNNFANTSPEGLY</sequence>
<dbReference type="Gene3D" id="2.60.40.10">
    <property type="entry name" value="Immunoglobulins"/>
    <property type="match status" value="2"/>
</dbReference>
<keyword evidence="2" id="KW-0732">Signal</keyword>
<dbReference type="PROSITE" id="PS51841">
    <property type="entry name" value="LTD"/>
    <property type="match status" value="1"/>
</dbReference>
<proteinExistence type="predicted"/>
<dbReference type="Proteomes" id="UP000179251">
    <property type="component" value="Unassembled WGS sequence"/>
</dbReference>
<protein>
    <recommendedName>
        <fullName evidence="3">LTD domain-containing protein</fullName>
    </recommendedName>
</protein>
<dbReference type="SUPFAM" id="SSF51126">
    <property type="entry name" value="Pectin lyase-like"/>
    <property type="match status" value="2"/>
</dbReference>
<reference evidence="4 5" key="1">
    <citation type="journal article" date="2016" name="Nat. Commun.">
        <title>Thousands of microbial genomes shed light on interconnected biogeochemical processes in an aquifer system.</title>
        <authorList>
            <person name="Anantharaman K."/>
            <person name="Brown C.T."/>
            <person name="Hug L.A."/>
            <person name="Sharon I."/>
            <person name="Castelle C.J."/>
            <person name="Probst A.J."/>
            <person name="Thomas B.C."/>
            <person name="Singh A."/>
            <person name="Wilkins M.J."/>
            <person name="Karaoz U."/>
            <person name="Brodie E.L."/>
            <person name="Williams K.H."/>
            <person name="Hubbard S.S."/>
            <person name="Banfield J.F."/>
        </authorList>
    </citation>
    <scope>NUCLEOTIDE SEQUENCE [LARGE SCALE GENOMIC DNA]</scope>
</reference>
<accession>A0A1F5VGK9</accession>
<feature type="domain" description="LTD" evidence="3">
    <location>
        <begin position="618"/>
        <end position="763"/>
    </location>
</feature>
<dbReference type="Gene3D" id="2.160.20.10">
    <property type="entry name" value="Single-stranded right-handed beta-helix, Pectin lyase-like"/>
    <property type="match status" value="1"/>
</dbReference>
<dbReference type="STRING" id="1798325.A2834_01910"/>
<dbReference type="InterPro" id="IPR006626">
    <property type="entry name" value="PbH1"/>
</dbReference>
<dbReference type="InterPro" id="IPR044016">
    <property type="entry name" value="Big_13"/>
</dbReference>
<dbReference type="EMBL" id="MFHD01000023">
    <property type="protein sequence ID" value="OGF62061.1"/>
    <property type="molecule type" value="Genomic_DNA"/>
</dbReference>
<dbReference type="InterPro" id="IPR011050">
    <property type="entry name" value="Pectin_lyase_fold/virulence"/>
</dbReference>
<dbReference type="InterPro" id="IPR001322">
    <property type="entry name" value="Lamin_tail_dom"/>
</dbReference>
<dbReference type="InterPro" id="IPR012334">
    <property type="entry name" value="Pectin_lyas_fold"/>
</dbReference>
<comment type="caution">
    <text evidence="4">The sequence shown here is derived from an EMBL/GenBank/DDBJ whole genome shotgun (WGS) entry which is preliminary data.</text>
</comment>
<dbReference type="InterPro" id="IPR036415">
    <property type="entry name" value="Lamin_tail_dom_sf"/>
</dbReference>
<name>A0A1F5VGK9_9BACT</name>
<feature type="compositionally biased region" description="Low complexity" evidence="1">
    <location>
        <begin position="399"/>
        <end position="414"/>
    </location>
</feature>
<dbReference type="PROSITE" id="PS51257">
    <property type="entry name" value="PROKAR_LIPOPROTEIN"/>
    <property type="match status" value="1"/>
</dbReference>
<dbReference type="Pfam" id="PF13229">
    <property type="entry name" value="Beta_helix"/>
    <property type="match status" value="1"/>
</dbReference>
<feature type="signal peptide" evidence="2">
    <location>
        <begin position="1"/>
        <end position="20"/>
    </location>
</feature>
<dbReference type="Gene3D" id="2.60.40.1260">
    <property type="entry name" value="Lamin Tail domain"/>
    <property type="match status" value="1"/>
</dbReference>